<sequence length="878" mass="98409">MAFLGYESAFLIEKLWHWTSFSRSGSRSGASCERHEYSYALQRGATSRCSFSTSDLQIGENTAAITTPLRKSKRVRAVPKTATAMDNQQSETAEVRQFIEDFSYRILAAAMRDDSSNNEISDSEDDNSNSDSDKDLIKTDTASSTSAGLESDPRSGSGSRLHPDQHNGPARRNFRGKRSPPREDRNQAFRDAGIAQPFPYREDTPIATPELSPAQGRVIPEVEPIHSEHSFSNAICRSDSLHTHLQRAKVIDVDLIVAVSYLEAATHARKFSTERRLQRLNVDQRFAAEGLEDCKNAIKRPTFIMGHSADEEVTQGQTMIDAQLPLRVVYRYASYLEHRIFTKFDVDNAYWIRFQMIGATTTTFVAEASILKFLQNAAPRGSLLRTSKRDINEIAQLEVATAVIGKGRLIMRQAVQFLTDATNSRRDLSRPELHRYRSTTTQNAHSVPEGLASLCSAGMAEDIYLLGLDDEKEKGGSLQRVTFYPGEEAKLLSQFWRPTMLEDPHDYVSAIHTESFSRPALLHPGEVMEIAQMEPFEPRGPGMYRYLLVMADCFSQFLKLPEIIDLLRPRPRHRYGNDGIATGGKGMLIMTGCASLIASSGSSESSWTNAAPFFRNPFGAKFQSPYINIICADLSTVVHEECGVLRAHQSRVALCLIQRNMYLPTGIYRLEANDWHCSGHYKSHPAPISKGIRLNFSATRIRRRWKSCTMHIDIIRGFSLGDIESGFTSDLVTAAERNVERSRRRKKIGYPTGNLLILRKSGGACSGSSSMTTPKQGTSRKLNPGRRANSYYRQDSSALISQHLTKSTRSLSIHWMEGQRKCTKRTVALPSITTDDRGKEGQGLSLKCTYFPPFDYVGPMIHPTYVSDSRLLYDKRLD</sequence>
<evidence type="ECO:0000313" key="2">
    <source>
        <dbReference type="EMBL" id="EME77194.1"/>
    </source>
</evidence>
<dbReference type="VEuPathDB" id="FungiDB:MYCFIDRAFT_180071"/>
<feature type="region of interest" description="Disordered" evidence="1">
    <location>
        <begin position="114"/>
        <end position="206"/>
    </location>
</feature>
<organism evidence="2 3">
    <name type="scientific">Pseudocercospora fijiensis (strain CIRAD86)</name>
    <name type="common">Black leaf streak disease fungus</name>
    <name type="synonym">Mycosphaerella fijiensis</name>
    <dbReference type="NCBI Taxonomy" id="383855"/>
    <lineage>
        <taxon>Eukaryota</taxon>
        <taxon>Fungi</taxon>
        <taxon>Dikarya</taxon>
        <taxon>Ascomycota</taxon>
        <taxon>Pezizomycotina</taxon>
        <taxon>Dothideomycetes</taxon>
        <taxon>Dothideomycetidae</taxon>
        <taxon>Mycosphaerellales</taxon>
        <taxon>Mycosphaerellaceae</taxon>
        <taxon>Pseudocercospora</taxon>
    </lineage>
</organism>
<evidence type="ECO:0000313" key="3">
    <source>
        <dbReference type="Proteomes" id="UP000016932"/>
    </source>
</evidence>
<dbReference type="HOGENOM" id="CLU_327631_0_0_1"/>
<dbReference type="STRING" id="383855.M2ZDM2"/>
<feature type="compositionally biased region" description="Polar residues" evidence="1">
    <location>
        <begin position="766"/>
        <end position="781"/>
    </location>
</feature>
<name>M2ZDM2_PSEFD</name>
<feature type="compositionally biased region" description="Polar residues" evidence="1">
    <location>
        <begin position="140"/>
        <end position="158"/>
    </location>
</feature>
<dbReference type="Proteomes" id="UP000016932">
    <property type="component" value="Unassembled WGS sequence"/>
</dbReference>
<protein>
    <submittedName>
        <fullName evidence="2">Uncharacterized protein</fullName>
    </submittedName>
</protein>
<accession>M2ZDM2</accession>
<dbReference type="RefSeq" id="XP_007932241.1">
    <property type="nucleotide sequence ID" value="XM_007934050.1"/>
</dbReference>
<keyword evidence="3" id="KW-1185">Reference proteome</keyword>
<proteinExistence type="predicted"/>
<dbReference type="KEGG" id="pfj:MYCFIDRAFT_180071"/>
<dbReference type="GeneID" id="19334287"/>
<evidence type="ECO:0000256" key="1">
    <source>
        <dbReference type="SAM" id="MobiDB-lite"/>
    </source>
</evidence>
<reference evidence="2 3" key="1">
    <citation type="journal article" date="2012" name="PLoS Pathog.">
        <title>Diverse lifestyles and strategies of plant pathogenesis encoded in the genomes of eighteen Dothideomycetes fungi.</title>
        <authorList>
            <person name="Ohm R.A."/>
            <person name="Feau N."/>
            <person name="Henrissat B."/>
            <person name="Schoch C.L."/>
            <person name="Horwitz B.A."/>
            <person name="Barry K.W."/>
            <person name="Condon B.J."/>
            <person name="Copeland A.C."/>
            <person name="Dhillon B."/>
            <person name="Glaser F."/>
            <person name="Hesse C.N."/>
            <person name="Kosti I."/>
            <person name="LaButti K."/>
            <person name="Lindquist E.A."/>
            <person name="Lucas S."/>
            <person name="Salamov A.A."/>
            <person name="Bradshaw R.E."/>
            <person name="Ciuffetti L."/>
            <person name="Hamelin R.C."/>
            <person name="Kema G.H.J."/>
            <person name="Lawrence C."/>
            <person name="Scott J.A."/>
            <person name="Spatafora J.W."/>
            <person name="Turgeon B.G."/>
            <person name="de Wit P.J.G.M."/>
            <person name="Zhong S."/>
            <person name="Goodwin S.B."/>
            <person name="Grigoriev I.V."/>
        </authorList>
    </citation>
    <scope>NUCLEOTIDE SEQUENCE [LARGE SCALE GENOMIC DNA]</scope>
    <source>
        <strain evidence="2 3">CIRAD86</strain>
    </source>
</reference>
<gene>
    <name evidence="2" type="ORF">MYCFIDRAFT_180071</name>
</gene>
<dbReference type="AlphaFoldDB" id="M2ZDM2"/>
<dbReference type="EMBL" id="KB446567">
    <property type="protein sequence ID" value="EME77194.1"/>
    <property type="molecule type" value="Genomic_DNA"/>
</dbReference>
<feature type="region of interest" description="Disordered" evidence="1">
    <location>
        <begin position="765"/>
        <end position="787"/>
    </location>
</feature>